<dbReference type="Pfam" id="PF12780">
    <property type="entry name" value="AAA_8"/>
    <property type="match status" value="1"/>
</dbReference>
<evidence type="ECO:0000256" key="6">
    <source>
        <dbReference type="ARBA" id="ARBA00022741"/>
    </source>
</evidence>
<dbReference type="GO" id="GO:0005874">
    <property type="term" value="C:microtubule"/>
    <property type="evidence" value="ECO:0007669"/>
    <property type="project" value="UniProtKB-KW"/>
</dbReference>
<feature type="domain" description="Dynein heavy chain hydrolytic ATP-binding dynein motor region" evidence="16">
    <location>
        <begin position="8"/>
        <end position="105"/>
    </location>
</feature>
<keyword evidence="8" id="KW-0243">Dynein</keyword>
<dbReference type="FunFam" id="1.20.920.30:FF:000002">
    <property type="entry name" value="Dynein axonemal heavy chain 3"/>
    <property type="match status" value="1"/>
</dbReference>
<evidence type="ECO:0000259" key="23">
    <source>
        <dbReference type="Pfam" id="PF18199"/>
    </source>
</evidence>
<dbReference type="Pfam" id="PF03028">
    <property type="entry name" value="Dynein_heavy"/>
    <property type="match status" value="1"/>
</dbReference>
<dbReference type="PANTHER" id="PTHR22878">
    <property type="entry name" value="DYNEIN HEAVY CHAIN 6, AXONEMAL-LIKE-RELATED"/>
    <property type="match status" value="1"/>
</dbReference>
<dbReference type="GO" id="GO:0051959">
    <property type="term" value="F:dynein light intermediate chain binding"/>
    <property type="evidence" value="ECO:0007669"/>
    <property type="project" value="InterPro"/>
</dbReference>
<dbReference type="InterPro" id="IPR041228">
    <property type="entry name" value="Dynein_C"/>
</dbReference>
<comment type="similarity">
    <text evidence="2">Belongs to the dynein heavy chain family.</text>
</comment>
<dbReference type="Gene3D" id="3.10.490.20">
    <property type="match status" value="1"/>
</dbReference>
<dbReference type="Gene3D" id="1.20.920.20">
    <property type="match status" value="1"/>
</dbReference>
<feature type="domain" description="Dynein heavy chain AAA module D4" evidence="18">
    <location>
        <begin position="819"/>
        <end position="1088"/>
    </location>
</feature>
<dbReference type="Gene3D" id="1.10.8.720">
    <property type="entry name" value="Region D6 of dynein motor"/>
    <property type="match status" value="1"/>
</dbReference>
<feature type="coiled-coil region" evidence="14">
    <location>
        <begin position="1110"/>
        <end position="1155"/>
    </location>
</feature>
<evidence type="ECO:0000256" key="2">
    <source>
        <dbReference type="ARBA" id="ARBA00008887"/>
    </source>
</evidence>
<evidence type="ECO:0000256" key="8">
    <source>
        <dbReference type="ARBA" id="ARBA00023017"/>
    </source>
</evidence>
<evidence type="ECO:0000256" key="1">
    <source>
        <dbReference type="ARBA" id="ARBA00004430"/>
    </source>
</evidence>
<feature type="domain" description="Dynein heavy chain ATP-binding dynein motor region" evidence="19">
    <location>
        <begin position="1470"/>
        <end position="1690"/>
    </location>
</feature>
<feature type="coiled-coil region" evidence="14">
    <location>
        <begin position="1624"/>
        <end position="1710"/>
    </location>
</feature>
<keyword evidence="7" id="KW-0067">ATP-binding</keyword>
<dbReference type="Gene3D" id="1.10.8.1220">
    <property type="match status" value="1"/>
</dbReference>
<keyword evidence="6" id="KW-0547">Nucleotide-binding</keyword>
<dbReference type="InterPro" id="IPR004273">
    <property type="entry name" value="Dynein_heavy_D6_P-loop"/>
</dbReference>
<evidence type="ECO:0000259" key="20">
    <source>
        <dbReference type="Pfam" id="PF17852"/>
    </source>
</evidence>
<keyword evidence="9 14" id="KW-0175">Coiled coil</keyword>
<evidence type="ECO:0000259" key="21">
    <source>
        <dbReference type="Pfam" id="PF17857"/>
    </source>
</evidence>
<feature type="domain" description="Dynein heavy chain 3 AAA+ lid" evidence="21">
    <location>
        <begin position="657"/>
        <end position="744"/>
    </location>
</feature>
<evidence type="ECO:0000259" key="18">
    <source>
        <dbReference type="Pfam" id="PF12780"/>
    </source>
</evidence>
<organism evidence="24">
    <name type="scientific">Trepomonas sp. PC1</name>
    <dbReference type="NCBI Taxonomy" id="1076344"/>
    <lineage>
        <taxon>Eukaryota</taxon>
        <taxon>Metamonada</taxon>
        <taxon>Diplomonadida</taxon>
        <taxon>Hexamitidae</taxon>
        <taxon>Hexamitinae</taxon>
        <taxon>Trepomonas</taxon>
    </lineage>
</organism>
<evidence type="ECO:0000256" key="14">
    <source>
        <dbReference type="SAM" id="Coils"/>
    </source>
</evidence>
<feature type="domain" description="Dynein heavy chain region D6 P-loop" evidence="15">
    <location>
        <begin position="1933"/>
        <end position="2051"/>
    </location>
</feature>
<dbReference type="FunFam" id="3.40.50.300:FF:000049">
    <property type="entry name" value="Dynein, axonemal, heavy chain 5"/>
    <property type="match status" value="1"/>
</dbReference>
<dbReference type="InterPro" id="IPR043160">
    <property type="entry name" value="Dynein_C_barrel"/>
</dbReference>
<gene>
    <name evidence="24" type="ORF">TPC1_11614</name>
</gene>
<dbReference type="GO" id="GO:0030286">
    <property type="term" value="C:dynein complex"/>
    <property type="evidence" value="ECO:0007669"/>
    <property type="project" value="UniProtKB-KW"/>
</dbReference>
<dbReference type="InterPro" id="IPR024743">
    <property type="entry name" value="Dynein_HC_stalk"/>
</dbReference>
<evidence type="ECO:0000256" key="10">
    <source>
        <dbReference type="ARBA" id="ARBA00023069"/>
    </source>
</evidence>
<evidence type="ECO:0000256" key="3">
    <source>
        <dbReference type="ARBA" id="ARBA00022490"/>
    </source>
</evidence>
<evidence type="ECO:0000256" key="11">
    <source>
        <dbReference type="ARBA" id="ARBA00023175"/>
    </source>
</evidence>
<dbReference type="Gene3D" id="1.10.472.130">
    <property type="match status" value="1"/>
</dbReference>
<protein>
    <submittedName>
        <fullName evidence="24">Dynein heavy chain</fullName>
    </submittedName>
</protein>
<dbReference type="InterPro" id="IPR041466">
    <property type="entry name" value="Dynein_AAA5_ext"/>
</dbReference>
<keyword evidence="11" id="KW-0505">Motor protein</keyword>
<keyword evidence="13" id="KW-0966">Cell projection</keyword>
<dbReference type="GO" id="GO:0007018">
    <property type="term" value="P:microtubule-based movement"/>
    <property type="evidence" value="ECO:0007669"/>
    <property type="project" value="InterPro"/>
</dbReference>
<evidence type="ECO:0000259" key="15">
    <source>
        <dbReference type="Pfam" id="PF03028"/>
    </source>
</evidence>
<evidence type="ECO:0000259" key="22">
    <source>
        <dbReference type="Pfam" id="PF18198"/>
    </source>
</evidence>
<dbReference type="GO" id="GO:0005524">
    <property type="term" value="F:ATP binding"/>
    <property type="evidence" value="ECO:0007669"/>
    <property type="project" value="UniProtKB-KW"/>
</dbReference>
<dbReference type="FunFam" id="1.10.8.1220:FF:000001">
    <property type="entry name" value="Dynein axonemal heavy chain 5"/>
    <property type="match status" value="1"/>
</dbReference>
<dbReference type="InterPro" id="IPR041589">
    <property type="entry name" value="DNAH3_AAA_lid_1"/>
</dbReference>
<evidence type="ECO:0000256" key="9">
    <source>
        <dbReference type="ARBA" id="ARBA00023054"/>
    </source>
</evidence>
<dbReference type="InterPro" id="IPR026983">
    <property type="entry name" value="DHC"/>
</dbReference>
<dbReference type="Pfam" id="PF18198">
    <property type="entry name" value="AAA_lid_11"/>
    <property type="match status" value="1"/>
</dbReference>
<evidence type="ECO:0000259" key="19">
    <source>
        <dbReference type="Pfam" id="PF12781"/>
    </source>
</evidence>
<evidence type="ECO:0000259" key="16">
    <source>
        <dbReference type="Pfam" id="PF12774"/>
    </source>
</evidence>
<dbReference type="GO" id="GO:0045505">
    <property type="term" value="F:dynein intermediate chain binding"/>
    <property type="evidence" value="ECO:0007669"/>
    <property type="project" value="InterPro"/>
</dbReference>
<keyword evidence="5" id="KW-0677">Repeat</keyword>
<feature type="coiled-coil region" evidence="14">
    <location>
        <begin position="1332"/>
        <end position="1408"/>
    </location>
</feature>
<evidence type="ECO:0000256" key="7">
    <source>
        <dbReference type="ARBA" id="ARBA00022840"/>
    </source>
</evidence>
<accession>A0A146KGZ8</accession>
<dbReference type="Pfam" id="PF12775">
    <property type="entry name" value="AAA_7"/>
    <property type="match status" value="1"/>
</dbReference>
<dbReference type="Pfam" id="PF12781">
    <property type="entry name" value="AAA_9"/>
    <property type="match status" value="1"/>
</dbReference>
<dbReference type="InterPro" id="IPR041658">
    <property type="entry name" value="AAA_lid_11"/>
</dbReference>
<dbReference type="FunFam" id="3.10.490.20:FF:000009">
    <property type="entry name" value="Dynein heavy chain 4"/>
    <property type="match status" value="1"/>
</dbReference>
<dbReference type="Pfam" id="PF17852">
    <property type="entry name" value="Dynein_AAA_lid"/>
    <property type="match status" value="1"/>
</dbReference>
<dbReference type="InterPro" id="IPR035706">
    <property type="entry name" value="AAA_9"/>
</dbReference>
<reference evidence="24" key="1">
    <citation type="submission" date="2015-07" db="EMBL/GenBank/DDBJ databases">
        <title>Adaptation to a free-living lifestyle via gene acquisitions in the diplomonad Trepomonas sp. PC1.</title>
        <authorList>
            <person name="Xu F."/>
            <person name="Jerlstrom-Hultqvist J."/>
            <person name="Kolisko M."/>
            <person name="Simpson A.G.B."/>
            <person name="Roger A.J."/>
            <person name="Svard S.G."/>
            <person name="Andersson J.O."/>
        </authorList>
    </citation>
    <scope>NUCLEOTIDE SEQUENCE</scope>
    <source>
        <strain evidence="24">PC1</strain>
    </source>
</reference>
<proteinExistence type="inferred from homology"/>
<dbReference type="Gene3D" id="6.10.140.1060">
    <property type="match status" value="1"/>
</dbReference>
<evidence type="ECO:0000259" key="17">
    <source>
        <dbReference type="Pfam" id="PF12777"/>
    </source>
</evidence>
<dbReference type="SUPFAM" id="SSF52540">
    <property type="entry name" value="P-loop containing nucleoside triphosphate hydrolases"/>
    <property type="match status" value="3"/>
</dbReference>
<dbReference type="GO" id="GO:0008569">
    <property type="term" value="F:minus-end-directed microtubule motor activity"/>
    <property type="evidence" value="ECO:0007669"/>
    <property type="project" value="InterPro"/>
</dbReference>
<keyword evidence="4" id="KW-0493">Microtubule</keyword>
<dbReference type="Gene3D" id="1.20.1270.280">
    <property type="match status" value="1"/>
</dbReference>
<name>A0A146KGZ8_9EUKA</name>
<dbReference type="Gene3D" id="1.20.920.30">
    <property type="match status" value="1"/>
</dbReference>
<dbReference type="Pfam" id="PF17857">
    <property type="entry name" value="AAA_lid_1"/>
    <property type="match status" value="1"/>
</dbReference>
<feature type="domain" description="Dynein heavy chain C-terminal" evidence="23">
    <location>
        <begin position="2228"/>
        <end position="2526"/>
    </location>
</feature>
<dbReference type="PANTHER" id="PTHR22878:SF69">
    <property type="entry name" value="DYNEIN HEAVY CHAIN"/>
    <property type="match status" value="1"/>
</dbReference>
<keyword evidence="3" id="KW-0963">Cytoplasm</keyword>
<dbReference type="Gene3D" id="1.10.8.710">
    <property type="match status" value="1"/>
</dbReference>
<evidence type="ECO:0000256" key="5">
    <source>
        <dbReference type="ARBA" id="ARBA00022737"/>
    </source>
</evidence>
<dbReference type="InterPro" id="IPR042219">
    <property type="entry name" value="AAA_lid_11_sf"/>
</dbReference>
<evidence type="ECO:0000256" key="4">
    <source>
        <dbReference type="ARBA" id="ARBA00022701"/>
    </source>
</evidence>
<keyword evidence="12" id="KW-0206">Cytoskeleton</keyword>
<feature type="domain" description="Dynein heavy chain AAA 5 extension" evidence="20">
    <location>
        <begin position="288"/>
        <end position="437"/>
    </location>
</feature>
<sequence length="2530" mass="287841">LTTQQLEEIKKEEEKVICRALRDSNYPKITKEDLPIFSGLINDLFPGISIDRLQDVSLEATIAEQAKAKGLQPEPSFILKVVQLEELVPIRHSIFILGFAAVGKTAVWNVLVDTRRKMKPKEKLLYQVINPKAVTTRELYGYIQPSTREWKDGILSTVMRDFAAIQNTHDKWIILDGDVDTIWIESLNTVMDDNKILTLASNERIPLLPHMRMIFEIGSLQYASPATVSRAGIIYVNESDVGWGPYYQSWVDRFEKNPVYNQEKSVRSGDMKIDYKASSVITSQLTVLSTKYISPCLEKIKRGQYKTIVPTNDMALVQAVTRIIQSLLDNYAATPAFKANCAAAINNLQNQSVNQQQQQQDWSKDIVEYFVIFACIWAMGGILCKDNGVDHKLSFSKDWKLEFAKGITFPQSTDDKITIFDYYVEVEESGQPSWALWVNKVKQYQHDPDQPVKQIHVETVDSFRLHYLMQNLVTAGHPVMLAGAAGLGKSVLLKSKVRQFVEKFGYQSVAIAMNYYTTSAQLQMIMETYLVKNGKKFGPKNNKKLIYHIDDLNMSMVDLYGTQQPITFLRQQQDWKFWFDREKLQPKEIENIQFVATMNPYAGSFEINQQYQWHFTTFSIELPNSAILKQIYGAIFNSHLQKDPKFATVRRLGDAVVNTLLDIHNKVVTEFSPTAIKFHYQFNLRDLTNVIDGLMKVKPEYIKTPANLVQLLSHEADRVYMDRLVDAVDREKYTKVIRDLIMKNLAVVQTIDSQTQVQTEVKIDMADVFYKPEDSKISLFTNFSMGIGDGQYAQIVQPERLKTLLDEALTNHNQERAEMNLVLFQDAMEHVCRISRIISTSDALLVGVGGSGKQSLAKLAAFINGYEVFEITISANYNIESLKEDLQKLYETTGLKGIPTMFLFTDTQIVNEEFLVYINDILSSGNIAGLFPIEKEEEIIGGMRNKCKEMGMPDTDENCMIAFIQRVKENLHVVLGFSPNEMFRARCRKFPALVTCTTIDWFQPWPHDALKSVAKNFLINRDKEKPKKFNDIEVDMDDETIDNIAQFMADCHTLVEKDVAVQYEKQERRKAYTTPKSYLELINLYMRLLFEKSSGIKQRIYKLETGNATLIKTEQEVTALRKQLELQKVEANKAKQEVEQMLVGLNEKTKAANDEKAKATIKQKEAAGVELSVKNAKAEADKKFEEAAPKLAAAQEALNSLDKASLDELSKYGNPHANIVVLMSGVQILLAPPGNVPKDVSWKAAQGIMKNGLLFLAKLQDFDGENINDTNKNAVQNLLDSKPEVFNTDDMKKKSKAAGGLCDWLKNIIEFNTVFRIVDPLRKQTEQLKIQAEEAQKSSDQAKAIVDQLEAQLKVLQAEFDKANRQKDAVVRRQEEMEYSLELANKLVNGLSSEKVRWKNQVIELKEKEVTLKGDVLITSAFISYAGPFSKKYRTDLISKWVSRAQELHIPMQDDISPIKLLADDAIIANWNNNGLPTDEVSLENAAIFTSCSRWPLIVDPQLQGMHWIKKTEGNNLKIVRFNQTGWMKEVEKALVNGLPVLVENIGETIDAVLNPILARAIISKPGGKKAIKLGENEVEYHDNFRIYFQTKLPNPHYSPETQAQTTLINFTVTEEGLEDQLLADVVGKEREDLEIKKQALIQEQNNFKIQLQKLEKELLDRLSNVGDNIIQDTELIANLENTKSTSKEIEEKVKQAKITEKEIDDARNAYRPIATRASMLYFLLNSLAIIDHFYQFSLAAFKIVFFRAIANAEKSAELLVRIETLKDDITYAIYCYANRGLFERHRLIFNAQLCFNILKKENKLPAEEFSFLINGSVEPGGDNPLSDCIPSASWNCVTALNRLSDFQNLVSDINGSAKRWKEWIQDEQPENQPLPQEWKNKTPLQQLCIIRALRPDRLLTAMNKFISSSIGQKFIEAIPFNFPDMFMEMSRSEPLFFILSPGVDPVRDVEQLGMKKGFTQENGKFKSISLGQGQEKNAENGIINMAKQGGWVLLQNIHLMKVWQYKLEKMMDEYCNEGAHVDFRLYISAEPNGDPAIAAVLPGIVQMCLKATNEPPTGVKANMNRAIALFSSDTFESCQNKTNEFKQMLFCLVFFHACLLERRKFGSIGWNVSYNFTNGDLSICKDVLYNYLEANPKIPWDDLRYMFTDIFYGGHIGDDLDRRFIKYYANELFNEALFEDGKFLAPEFPAPGPLTFAEYKDYINTMLPPDNPKIFGLHPNAEITYLTAQSNNLFDNLMLLQPSGSIIIGGESGKSKEEIVAGRVETLLSQLPAEDYPISDLNDRNPDAQPFISVCIQECTRMNILIKTMRQSLLELQLGLKGDLTMSDSMEKLLASLFIDLVPKDWEAFAFPSLKKLTLWMTDLEQRVKQLNDWSSDLALPKCVWLSGLFNPQSFLRAVLQNTARQQKLPLDFMALQIEILKKELSDMTAPQRDGAAIYGLFMDGARWDKKSNSVRDSMLKDLYPPLPPISLKAVTLDKAEIKDTYECPVYMTKNRNRVTYVWSFNVRTREPAAKWVLAGVAILLANDQ</sequence>
<dbReference type="FunFam" id="1.10.8.720:FF:000002">
    <property type="entry name" value="Dynein heavy chain 9, axonemal"/>
    <property type="match status" value="1"/>
</dbReference>
<feature type="domain" description="Dynein heavy chain AAA lid" evidence="22">
    <location>
        <begin position="2086"/>
        <end position="2222"/>
    </location>
</feature>
<feature type="non-terminal residue" evidence="24">
    <location>
        <position position="1"/>
    </location>
</feature>
<evidence type="ECO:0000256" key="12">
    <source>
        <dbReference type="ARBA" id="ARBA00023212"/>
    </source>
</evidence>
<dbReference type="Pfam" id="PF12777">
    <property type="entry name" value="MT"/>
    <property type="match status" value="1"/>
</dbReference>
<dbReference type="InterPro" id="IPR043157">
    <property type="entry name" value="Dynein_AAA1S"/>
</dbReference>
<dbReference type="EMBL" id="GDID01001198">
    <property type="protein sequence ID" value="JAP95408.1"/>
    <property type="molecule type" value="Transcribed_RNA"/>
</dbReference>
<dbReference type="InterPro" id="IPR035699">
    <property type="entry name" value="AAA_6"/>
</dbReference>
<evidence type="ECO:0000256" key="13">
    <source>
        <dbReference type="ARBA" id="ARBA00023273"/>
    </source>
</evidence>
<evidence type="ECO:0000313" key="24">
    <source>
        <dbReference type="EMBL" id="JAP95408.1"/>
    </source>
</evidence>
<dbReference type="Pfam" id="PF18199">
    <property type="entry name" value="Dynein_C"/>
    <property type="match status" value="1"/>
</dbReference>
<dbReference type="InterPro" id="IPR024317">
    <property type="entry name" value="Dynein_heavy_chain_D4_dom"/>
</dbReference>
<comment type="subcellular location">
    <subcellularLocation>
        <location evidence="1">Cytoplasm</location>
        <location evidence="1">Cytoskeleton</location>
        <location evidence="1">Cilium axoneme</location>
    </subcellularLocation>
</comment>
<keyword evidence="10" id="KW-0969">Cilium</keyword>
<dbReference type="Gene3D" id="3.40.50.300">
    <property type="entry name" value="P-loop containing nucleotide triphosphate hydrolases"/>
    <property type="match status" value="4"/>
</dbReference>
<dbReference type="GO" id="GO:0005930">
    <property type="term" value="C:axoneme"/>
    <property type="evidence" value="ECO:0007669"/>
    <property type="project" value="UniProtKB-SubCell"/>
</dbReference>
<dbReference type="Pfam" id="PF12774">
    <property type="entry name" value="AAA_6"/>
    <property type="match status" value="1"/>
</dbReference>
<dbReference type="InterPro" id="IPR027417">
    <property type="entry name" value="P-loop_NTPase"/>
</dbReference>
<dbReference type="FunFam" id="3.40.50.300:FF:002141">
    <property type="entry name" value="Dynein heavy chain"/>
    <property type="match status" value="1"/>
</dbReference>
<feature type="domain" description="Dynein heavy chain coiled coil stalk" evidence="17">
    <location>
        <begin position="1102"/>
        <end position="1440"/>
    </location>
</feature>